<evidence type="ECO:0008006" key="4">
    <source>
        <dbReference type="Google" id="ProtNLM"/>
    </source>
</evidence>
<name>A0A0D7WYK7_9BACL</name>
<evidence type="ECO:0000313" key="3">
    <source>
        <dbReference type="Proteomes" id="UP000032534"/>
    </source>
</evidence>
<dbReference type="EMBL" id="JTHP01000039">
    <property type="protein sequence ID" value="KJD44240.1"/>
    <property type="molecule type" value="Genomic_DNA"/>
</dbReference>
<dbReference type="AlphaFoldDB" id="A0A0D7WYK7"/>
<reference evidence="2 3" key="1">
    <citation type="submission" date="2014-11" db="EMBL/GenBank/DDBJ databases">
        <title>Draft Genome Sequences of Paenibacillus polymyxa NRRL B-30509 and Paenibacillus terrae NRRL B-30644, Strains from a Poultry Environment that Produce Tridecaptin A and Paenicidins.</title>
        <authorList>
            <person name="van Belkum M.J."/>
            <person name="Lohans C.T."/>
            <person name="Vederas J.C."/>
        </authorList>
    </citation>
    <scope>NUCLEOTIDE SEQUENCE [LARGE SCALE GENOMIC DNA]</scope>
    <source>
        <strain evidence="2 3">NRRL B-30644</strain>
    </source>
</reference>
<sequence length="59" mass="6190">MADKLTPGTPAPKSGQYEVVGPRGGSKGREVTSTKGNPLPPTQKSGEGYKLVDPTKHKK</sequence>
<feature type="region of interest" description="Disordered" evidence="1">
    <location>
        <begin position="1"/>
        <end position="59"/>
    </location>
</feature>
<dbReference type="OrthoDB" id="2629154at2"/>
<evidence type="ECO:0000313" key="2">
    <source>
        <dbReference type="EMBL" id="KJD44240.1"/>
    </source>
</evidence>
<keyword evidence="3" id="KW-1185">Reference proteome</keyword>
<organism evidence="2 3">
    <name type="scientific">Paenibacillus terrae</name>
    <dbReference type="NCBI Taxonomy" id="159743"/>
    <lineage>
        <taxon>Bacteria</taxon>
        <taxon>Bacillati</taxon>
        <taxon>Bacillota</taxon>
        <taxon>Bacilli</taxon>
        <taxon>Bacillales</taxon>
        <taxon>Paenibacillaceae</taxon>
        <taxon>Paenibacillus</taxon>
    </lineage>
</organism>
<dbReference type="RefSeq" id="WP_044647448.1">
    <property type="nucleotide sequence ID" value="NZ_JTHP01000039.1"/>
</dbReference>
<accession>A0A0D7WYK7</accession>
<comment type="caution">
    <text evidence="2">The sequence shown here is derived from an EMBL/GenBank/DDBJ whole genome shotgun (WGS) entry which is preliminary data.</text>
</comment>
<proteinExistence type="predicted"/>
<dbReference type="PATRIC" id="fig|159743.3.peg.4032"/>
<gene>
    <name evidence="2" type="ORF">QD47_18125</name>
</gene>
<protein>
    <recommendedName>
        <fullName evidence="4">YjzC family protein</fullName>
    </recommendedName>
</protein>
<dbReference type="Proteomes" id="UP000032534">
    <property type="component" value="Unassembled WGS sequence"/>
</dbReference>
<evidence type="ECO:0000256" key="1">
    <source>
        <dbReference type="SAM" id="MobiDB-lite"/>
    </source>
</evidence>